<sequence length="164" mass="17750">MTSHPGLTALLLASLAAMPVLTSPVWAQSSTPSSSRQHMGERKQHRVVIQVSENDPKIMNLALNNAENLAKFYEQSGEAAQIEIVAYGPGLNMVRSDTSPVKDRLAALVGRPQPITFTGCGNTMSAQSKQEGKDISLLPETNLVPTGIGRIVQLQEQGWTYIRP</sequence>
<reference evidence="3" key="1">
    <citation type="journal article" date="2019" name="Int. J. Syst. Evol. Microbiol.">
        <title>The Global Catalogue of Microorganisms (GCM) 10K type strain sequencing project: providing services to taxonomists for standard genome sequencing and annotation.</title>
        <authorList>
            <consortium name="The Broad Institute Genomics Platform"/>
            <consortium name="The Broad Institute Genome Sequencing Center for Infectious Disease"/>
            <person name="Wu L."/>
            <person name="Ma J."/>
        </authorList>
    </citation>
    <scope>NUCLEOTIDE SEQUENCE [LARGE SCALE GENOMIC DNA]</scope>
    <source>
        <strain evidence="3">JCM 9933</strain>
    </source>
</reference>
<accession>A0ABP3QIM6</accession>
<organism evidence="2 3">
    <name type="scientific">Craurococcus roseus</name>
    <dbReference type="NCBI Taxonomy" id="77585"/>
    <lineage>
        <taxon>Bacteria</taxon>
        <taxon>Pseudomonadati</taxon>
        <taxon>Pseudomonadota</taxon>
        <taxon>Alphaproteobacteria</taxon>
        <taxon>Acetobacterales</taxon>
        <taxon>Acetobacteraceae</taxon>
        <taxon>Craurococcus</taxon>
    </lineage>
</organism>
<dbReference type="InterPro" id="IPR027396">
    <property type="entry name" value="DsrEFH-like"/>
</dbReference>
<dbReference type="PANTHER" id="PTHR37691:SF1">
    <property type="entry name" value="BLR3518 PROTEIN"/>
    <property type="match status" value="1"/>
</dbReference>
<feature type="chain" id="PRO_5046140279" description="Sulfur reduction protein DsrE" evidence="1">
    <location>
        <begin position="28"/>
        <end position="164"/>
    </location>
</feature>
<dbReference type="Proteomes" id="UP001501588">
    <property type="component" value="Unassembled WGS sequence"/>
</dbReference>
<keyword evidence="3" id="KW-1185">Reference proteome</keyword>
<evidence type="ECO:0000313" key="2">
    <source>
        <dbReference type="EMBL" id="GAA0589730.1"/>
    </source>
</evidence>
<feature type="signal peptide" evidence="1">
    <location>
        <begin position="1"/>
        <end position="27"/>
    </location>
</feature>
<evidence type="ECO:0000313" key="3">
    <source>
        <dbReference type="Proteomes" id="UP001501588"/>
    </source>
</evidence>
<dbReference type="PANTHER" id="PTHR37691">
    <property type="entry name" value="BLR3518 PROTEIN"/>
    <property type="match status" value="1"/>
</dbReference>
<evidence type="ECO:0000256" key="1">
    <source>
        <dbReference type="SAM" id="SignalP"/>
    </source>
</evidence>
<comment type="caution">
    <text evidence="2">The sequence shown here is derived from an EMBL/GenBank/DDBJ whole genome shotgun (WGS) entry which is preliminary data.</text>
</comment>
<evidence type="ECO:0008006" key="4">
    <source>
        <dbReference type="Google" id="ProtNLM"/>
    </source>
</evidence>
<dbReference type="EMBL" id="BAAAFZ010000047">
    <property type="protein sequence ID" value="GAA0589730.1"/>
    <property type="molecule type" value="Genomic_DNA"/>
</dbReference>
<name>A0ABP3QIM6_9PROT</name>
<proteinExistence type="predicted"/>
<gene>
    <name evidence="2" type="ORF">GCM10009416_30330</name>
</gene>
<protein>
    <recommendedName>
        <fullName evidence="4">Sulfur reduction protein DsrE</fullName>
    </recommendedName>
</protein>
<dbReference type="Gene3D" id="3.40.1260.10">
    <property type="entry name" value="DsrEFH-like"/>
    <property type="match status" value="1"/>
</dbReference>
<keyword evidence="1" id="KW-0732">Signal</keyword>
<dbReference type="RefSeq" id="WP_343896201.1">
    <property type="nucleotide sequence ID" value="NZ_BAAAFZ010000047.1"/>
</dbReference>
<dbReference type="SUPFAM" id="SSF75169">
    <property type="entry name" value="DsrEFH-like"/>
    <property type="match status" value="1"/>
</dbReference>